<evidence type="ECO:0000256" key="1">
    <source>
        <dbReference type="SAM" id="SignalP"/>
    </source>
</evidence>
<dbReference type="AlphaFoldDB" id="A0A5C6LZ22"/>
<feature type="signal peptide" evidence="1">
    <location>
        <begin position="1"/>
        <end position="25"/>
    </location>
</feature>
<gene>
    <name evidence="2" type="ORF">FEF09_04860</name>
</gene>
<dbReference type="EMBL" id="VOHS01000003">
    <property type="protein sequence ID" value="TWW01897.1"/>
    <property type="molecule type" value="Genomic_DNA"/>
</dbReference>
<evidence type="ECO:0008006" key="4">
    <source>
        <dbReference type="Google" id="ProtNLM"/>
    </source>
</evidence>
<keyword evidence="3" id="KW-1185">Reference proteome</keyword>
<comment type="caution">
    <text evidence="2">The sequence shown here is derived from an EMBL/GenBank/DDBJ whole genome shotgun (WGS) entry which is preliminary data.</text>
</comment>
<keyword evidence="1" id="KW-0732">Signal</keyword>
<sequence>MKKLLKRLLLAVSALGLLFVPYLDTQSCGPELPDEAYRFALFQPDLSGKNDLAPLYYSIPFVSYFDSDPRKKDYWTNCSEWQQVTGKAVSLKDIYTVQYDVSPDDFLYAYKHNKWQQLKDNSFIKWLCQPAQKDVLNYMALAKQIEFSQQGELDPWNEKGSGVNTDSILHVVRQNTSKVTMPFLKDRYAFQLIKMYYYNADSVLRPQLTDYYNAHLKNHKTIVADWALLYYALIQSDNNECTRYLLETFERCESKKGFVFANLRRKDLADLAATKPAPHLLALISLMQGLKQPGRGLDYLKQLYEIEPDNEFLPMLVCREVNKLEDWIYSPTVLGFNPLINVNTFYAEKLAAEQNDPERDSKPDTGYVYYAKKNLLSDKEYLRTLRDFLITMQQRKTPHRDMLRLAIAHLYNMDGQYATAGTYAAGLKNAKDNTIRRQAIVENLLSSFYAKDLHSSQVKQELYEQFRALEKAGTIMRAEQLTYAMDDWGQNRDLRSALYLLLGQRYRALGDHLTAGLLLQQSKTEINEYTGYIGDTSRISYSRIAYFDKYAAPADLDKVLALKHKTNKTPFEKMISPAIWAPDDFYRDAKATLQIRQHTFKEAAATLNKIPDDFWEANYEYSTYLTRTYIGSPGSLMPDEPVQQRYAHASKKAIVKDIVLLEDSLAKATDNSAKARFYYALGNAYFNISYYGRCWMLSSYGKSSNEPNSQGDSDYQWAYFSFYPNKAIFKSDYYRCNHAMEMYEKARQFSGIQKELHAKVLLMMTVCDQARYGFFTEEMRYRSTNGISNYKKEILPYSYPYLAVLKERYADTETFADARTFCPDVEEYLKH</sequence>
<evidence type="ECO:0000313" key="2">
    <source>
        <dbReference type="EMBL" id="TWW01897.1"/>
    </source>
</evidence>
<organism evidence="2 3">
    <name type="scientific">Chitinophaga pinensis</name>
    <dbReference type="NCBI Taxonomy" id="79329"/>
    <lineage>
        <taxon>Bacteria</taxon>
        <taxon>Pseudomonadati</taxon>
        <taxon>Bacteroidota</taxon>
        <taxon>Chitinophagia</taxon>
        <taxon>Chitinophagales</taxon>
        <taxon>Chitinophagaceae</taxon>
        <taxon>Chitinophaga</taxon>
    </lineage>
</organism>
<evidence type="ECO:0000313" key="3">
    <source>
        <dbReference type="Proteomes" id="UP000318815"/>
    </source>
</evidence>
<dbReference type="Proteomes" id="UP000318815">
    <property type="component" value="Unassembled WGS sequence"/>
</dbReference>
<feature type="chain" id="PRO_5022754150" description="Tetratricopeptide repeat protein" evidence="1">
    <location>
        <begin position="26"/>
        <end position="831"/>
    </location>
</feature>
<reference evidence="2 3" key="1">
    <citation type="submission" date="2019-08" db="EMBL/GenBank/DDBJ databases">
        <title>Whole genome sequencing of chitin degrading bacteria Chitinophaga pinensis YS16.</title>
        <authorList>
            <person name="Singh R.P."/>
            <person name="Manchanda G."/>
            <person name="Maurya I.K."/>
            <person name="Joshi N.K."/>
            <person name="Srivastava A.K."/>
        </authorList>
    </citation>
    <scope>NUCLEOTIDE SEQUENCE [LARGE SCALE GENOMIC DNA]</scope>
    <source>
        <strain evidence="2 3">YS-16</strain>
    </source>
</reference>
<proteinExistence type="predicted"/>
<accession>A0A5C6LZ22</accession>
<dbReference type="RefSeq" id="WP_146304066.1">
    <property type="nucleotide sequence ID" value="NZ_VOHS01000003.1"/>
</dbReference>
<name>A0A5C6LZ22_9BACT</name>
<protein>
    <recommendedName>
        <fullName evidence="4">Tetratricopeptide repeat protein</fullName>
    </recommendedName>
</protein>
<dbReference type="OrthoDB" id="639967at2"/>